<evidence type="ECO:0000256" key="1">
    <source>
        <dbReference type="ARBA" id="ARBA00004141"/>
    </source>
</evidence>
<evidence type="ECO:0000256" key="2">
    <source>
        <dbReference type="ARBA" id="ARBA00006070"/>
    </source>
</evidence>
<dbReference type="Pfam" id="PF03248">
    <property type="entry name" value="Rer1"/>
    <property type="match status" value="1"/>
</dbReference>
<protein>
    <recommendedName>
        <fullName evidence="6">Protein RER1</fullName>
    </recommendedName>
</protein>
<comment type="similarity">
    <text evidence="2 6">Belongs to the RER1 family.</text>
</comment>
<accession>A0ABQ7H8N7</accession>
<proteinExistence type="inferred from homology"/>
<evidence type="ECO:0000313" key="8">
    <source>
        <dbReference type="EMBL" id="KAF5843222.1"/>
    </source>
</evidence>
<evidence type="ECO:0000256" key="3">
    <source>
        <dbReference type="ARBA" id="ARBA00022692"/>
    </source>
</evidence>
<feature type="transmembrane region" description="Helical" evidence="7">
    <location>
        <begin position="105"/>
        <end position="123"/>
    </location>
</feature>
<feature type="transmembrane region" description="Helical" evidence="7">
    <location>
        <begin position="30"/>
        <end position="50"/>
    </location>
</feature>
<comment type="subcellular location">
    <subcellularLocation>
        <location evidence="1">Membrane</location>
        <topology evidence="1">Multi-pass membrane protein</topology>
    </subcellularLocation>
</comment>
<evidence type="ECO:0000256" key="5">
    <source>
        <dbReference type="ARBA" id="ARBA00023136"/>
    </source>
</evidence>
<feature type="transmembrane region" description="Helical" evidence="7">
    <location>
        <begin position="129"/>
        <end position="146"/>
    </location>
</feature>
<reference evidence="8" key="1">
    <citation type="submission" date="2017-08" db="EMBL/GenBank/DDBJ databases">
        <authorList>
            <person name="Polle J.E."/>
            <person name="Barry K."/>
            <person name="Cushman J."/>
            <person name="Schmutz J."/>
            <person name="Tran D."/>
            <person name="Hathwaick L.T."/>
            <person name="Yim W.C."/>
            <person name="Jenkins J."/>
            <person name="Mckie-Krisberg Z.M."/>
            <person name="Prochnik S."/>
            <person name="Lindquist E."/>
            <person name="Dockter R.B."/>
            <person name="Adam C."/>
            <person name="Molina H."/>
            <person name="Bunkerborg J."/>
            <person name="Jin E."/>
            <person name="Buchheim M."/>
            <person name="Magnuson J."/>
        </authorList>
    </citation>
    <scope>NUCLEOTIDE SEQUENCE</scope>
    <source>
        <strain evidence="8">CCAP 19/18</strain>
    </source>
</reference>
<organism evidence="8 9">
    <name type="scientific">Dunaliella salina</name>
    <name type="common">Green alga</name>
    <name type="synonym">Protococcus salinus</name>
    <dbReference type="NCBI Taxonomy" id="3046"/>
    <lineage>
        <taxon>Eukaryota</taxon>
        <taxon>Viridiplantae</taxon>
        <taxon>Chlorophyta</taxon>
        <taxon>core chlorophytes</taxon>
        <taxon>Chlorophyceae</taxon>
        <taxon>CS clade</taxon>
        <taxon>Chlamydomonadales</taxon>
        <taxon>Dunaliellaceae</taxon>
        <taxon>Dunaliella</taxon>
    </lineage>
</organism>
<sequence>MEEPPSTLSTLQAKANQRLQWYLDKSSPHVLYRWLGLLAVALIYIIRVWYLRGFYVVTYGIAIFDLNLLLGFLTPQADPESEGPQLPTNETEFRPFVRRLPEFKFWYAALKSFLIGIVLTFFSIFDVPVFWPILLLYFCILFFVTMKRQIKHMIKYRYIPLTWGKKKYGGKSSGSRQSDRGS</sequence>
<keyword evidence="3 7" id="KW-0812">Transmembrane</keyword>
<comment type="function">
    <text evidence="6">Involved in the retrieval of endoplasmic reticulum membrane proteins from the early Golgi compartment.</text>
</comment>
<gene>
    <name evidence="8" type="ORF">DUNSADRAFT_898</name>
</gene>
<dbReference type="PIRSF" id="PIRSF016013">
    <property type="entry name" value="AtER_Rer1p"/>
    <property type="match status" value="1"/>
</dbReference>
<keyword evidence="5 6" id="KW-0472">Membrane</keyword>
<dbReference type="PANTHER" id="PTHR10743">
    <property type="entry name" value="PROTEIN RER1"/>
    <property type="match status" value="1"/>
</dbReference>
<dbReference type="InterPro" id="IPR004932">
    <property type="entry name" value="Rer1"/>
</dbReference>
<comment type="caution">
    <text evidence="8">The sequence shown here is derived from an EMBL/GenBank/DDBJ whole genome shotgun (WGS) entry which is preliminary data.</text>
</comment>
<evidence type="ECO:0000256" key="7">
    <source>
        <dbReference type="SAM" id="Phobius"/>
    </source>
</evidence>
<dbReference type="PANTHER" id="PTHR10743:SF0">
    <property type="entry name" value="PROTEIN RER1"/>
    <property type="match status" value="1"/>
</dbReference>
<keyword evidence="9" id="KW-1185">Reference proteome</keyword>
<dbReference type="EMBL" id="MU069446">
    <property type="protein sequence ID" value="KAF5843222.1"/>
    <property type="molecule type" value="Genomic_DNA"/>
</dbReference>
<evidence type="ECO:0000256" key="6">
    <source>
        <dbReference type="PIRNR" id="PIRNR016013"/>
    </source>
</evidence>
<name>A0ABQ7H8N7_DUNSA</name>
<keyword evidence="4 7" id="KW-1133">Transmembrane helix</keyword>
<evidence type="ECO:0000256" key="4">
    <source>
        <dbReference type="ARBA" id="ARBA00022989"/>
    </source>
</evidence>
<evidence type="ECO:0000313" key="9">
    <source>
        <dbReference type="Proteomes" id="UP000815325"/>
    </source>
</evidence>
<dbReference type="Proteomes" id="UP000815325">
    <property type="component" value="Unassembled WGS sequence"/>
</dbReference>